<keyword evidence="1" id="KW-0812">Transmembrane</keyword>
<dbReference type="GO" id="GO:0016208">
    <property type="term" value="F:AMP binding"/>
    <property type="evidence" value="ECO:0007669"/>
    <property type="project" value="TreeGrafter"/>
</dbReference>
<feature type="transmembrane region" description="Helical" evidence="1">
    <location>
        <begin position="12"/>
        <end position="35"/>
    </location>
</feature>
<feature type="domain" description="UspA" evidence="2">
    <location>
        <begin position="29"/>
        <end position="165"/>
    </location>
</feature>
<dbReference type="Proteomes" id="UP000436088">
    <property type="component" value="Unassembled WGS sequence"/>
</dbReference>
<dbReference type="InterPro" id="IPR006016">
    <property type="entry name" value="UspA"/>
</dbReference>
<dbReference type="Pfam" id="PF00582">
    <property type="entry name" value="Usp"/>
    <property type="match status" value="1"/>
</dbReference>
<proteinExistence type="predicted"/>
<name>A0A6A2ZIF8_HIBSY</name>
<accession>A0A6A2ZIF8</accession>
<dbReference type="SUPFAM" id="SSF52402">
    <property type="entry name" value="Adenine nucleotide alpha hydrolases-like"/>
    <property type="match status" value="1"/>
</dbReference>
<evidence type="ECO:0000313" key="4">
    <source>
        <dbReference type="Proteomes" id="UP000436088"/>
    </source>
</evidence>
<keyword evidence="4" id="KW-1185">Reference proteome</keyword>
<keyword evidence="1" id="KW-1133">Transmembrane helix</keyword>
<sequence length="179" mass="19692">MATGSAANVTRIMLAVDVSTMVGYPIACISSLGAFKWAIQKIVRSNVSDFELLLLHVPSDQAFCGGDIGKIYTSPECFETMESRDHARGLHLLEYFVKRCKEIGVACQAWIVTGDPKTAICLEARRIQPDLLVMGSRALSLVYLSIGTSVSDFCLKHAECPVVRIKRRPDEAPLNPLYD</sequence>
<dbReference type="AlphaFoldDB" id="A0A6A2ZIF8"/>
<evidence type="ECO:0000313" key="3">
    <source>
        <dbReference type="EMBL" id="KAE8691638.1"/>
    </source>
</evidence>
<evidence type="ECO:0000256" key="1">
    <source>
        <dbReference type="SAM" id="Phobius"/>
    </source>
</evidence>
<dbReference type="InterPro" id="IPR014729">
    <property type="entry name" value="Rossmann-like_a/b/a_fold"/>
</dbReference>
<dbReference type="CDD" id="cd23659">
    <property type="entry name" value="USP_At3g01520-like"/>
    <property type="match status" value="1"/>
</dbReference>
<evidence type="ECO:0000259" key="2">
    <source>
        <dbReference type="Pfam" id="PF00582"/>
    </source>
</evidence>
<comment type="caution">
    <text evidence="3">The sequence shown here is derived from an EMBL/GenBank/DDBJ whole genome shotgun (WGS) entry which is preliminary data.</text>
</comment>
<gene>
    <name evidence="3" type="ORF">F3Y22_tig00110888pilonHSYRG00107</name>
</gene>
<dbReference type="InterPro" id="IPR044187">
    <property type="entry name" value="At3g01520-like_plant"/>
</dbReference>
<dbReference type="PANTHER" id="PTHR47710:SF1">
    <property type="entry name" value="ADENINE NUCLEOTIDE ALPHA HYDROLASES-LIKE SUPERFAMILY PROTEIN"/>
    <property type="match status" value="1"/>
</dbReference>
<protein>
    <submittedName>
        <fullName evidence="3">Universal stress protein A-like protein</fullName>
    </submittedName>
</protein>
<dbReference type="PANTHER" id="PTHR47710">
    <property type="entry name" value="ADENINE NUCLEOTIDE ALPHA HYDROLASES-LIKE SUPERFAMILY PROTEIN"/>
    <property type="match status" value="1"/>
</dbReference>
<dbReference type="FunFam" id="3.40.50.620:FF:000142">
    <property type="entry name" value="Universal stress protein A-like protein"/>
    <property type="match status" value="1"/>
</dbReference>
<reference evidence="3" key="1">
    <citation type="submission" date="2019-09" db="EMBL/GenBank/DDBJ databases">
        <title>Draft genome information of white flower Hibiscus syriacus.</title>
        <authorList>
            <person name="Kim Y.-M."/>
        </authorList>
    </citation>
    <scope>NUCLEOTIDE SEQUENCE [LARGE SCALE GENOMIC DNA]</scope>
    <source>
        <strain evidence="3">YM2019G1</strain>
    </source>
</reference>
<keyword evidence="1" id="KW-0472">Membrane</keyword>
<dbReference type="Gene3D" id="3.40.50.620">
    <property type="entry name" value="HUPs"/>
    <property type="match status" value="1"/>
</dbReference>
<organism evidence="3 4">
    <name type="scientific">Hibiscus syriacus</name>
    <name type="common">Rose of Sharon</name>
    <dbReference type="NCBI Taxonomy" id="106335"/>
    <lineage>
        <taxon>Eukaryota</taxon>
        <taxon>Viridiplantae</taxon>
        <taxon>Streptophyta</taxon>
        <taxon>Embryophyta</taxon>
        <taxon>Tracheophyta</taxon>
        <taxon>Spermatophyta</taxon>
        <taxon>Magnoliopsida</taxon>
        <taxon>eudicotyledons</taxon>
        <taxon>Gunneridae</taxon>
        <taxon>Pentapetalae</taxon>
        <taxon>rosids</taxon>
        <taxon>malvids</taxon>
        <taxon>Malvales</taxon>
        <taxon>Malvaceae</taxon>
        <taxon>Malvoideae</taxon>
        <taxon>Hibiscus</taxon>
    </lineage>
</organism>
<dbReference type="EMBL" id="VEPZ02001147">
    <property type="protein sequence ID" value="KAE8691638.1"/>
    <property type="molecule type" value="Genomic_DNA"/>
</dbReference>